<dbReference type="Pfam" id="PF00535">
    <property type="entry name" value="Glycos_transf_2"/>
    <property type="match status" value="1"/>
</dbReference>
<dbReference type="FunFam" id="2.80.10.50:FF:000047">
    <property type="entry name" value="Polypeptide N-acetylgalactosaminyltransferase"/>
    <property type="match status" value="1"/>
</dbReference>
<evidence type="ECO:0000256" key="8">
    <source>
        <dbReference type="ARBA" id="ARBA00022692"/>
    </source>
</evidence>
<dbReference type="InterPro" id="IPR000772">
    <property type="entry name" value="Ricin_B_lectin"/>
</dbReference>
<keyword evidence="23" id="KW-1185">Reference proteome</keyword>
<keyword evidence="11" id="KW-0735">Signal-anchor</keyword>
<dbReference type="InterPro" id="IPR001173">
    <property type="entry name" value="Glyco_trans_2-like"/>
</dbReference>
<evidence type="ECO:0000313" key="22">
    <source>
        <dbReference type="EMBL" id="KAK0172160.1"/>
    </source>
</evidence>
<dbReference type="SMART" id="SM00458">
    <property type="entry name" value="RICIN"/>
    <property type="match status" value="1"/>
</dbReference>
<dbReference type="CDD" id="cd02510">
    <property type="entry name" value="pp-GalNAc-T"/>
    <property type="match status" value="1"/>
</dbReference>
<evidence type="ECO:0000256" key="11">
    <source>
        <dbReference type="ARBA" id="ARBA00022968"/>
    </source>
</evidence>
<reference evidence="22" key="1">
    <citation type="journal article" date="2023" name="bioRxiv">
        <title>Scaffold-level genome assemblies of two parasitoid biocontrol wasps reveal the parthenogenesis mechanism and an associated novel virus.</title>
        <authorList>
            <person name="Inwood S."/>
            <person name="Skelly J."/>
            <person name="Guhlin J."/>
            <person name="Harrop T."/>
            <person name="Goldson S."/>
            <person name="Dearden P."/>
        </authorList>
    </citation>
    <scope>NUCLEOTIDE SEQUENCE</scope>
    <source>
        <strain evidence="22">Irish</strain>
        <tissue evidence="22">Whole body</tissue>
    </source>
</reference>
<dbReference type="GO" id="GO:0046872">
    <property type="term" value="F:metal ion binding"/>
    <property type="evidence" value="ECO:0007669"/>
    <property type="project" value="UniProtKB-KW"/>
</dbReference>
<evidence type="ECO:0000256" key="4">
    <source>
        <dbReference type="ARBA" id="ARBA00005680"/>
    </source>
</evidence>
<comment type="cofactor">
    <cofactor evidence="1 20">
        <name>Mn(2+)</name>
        <dbReference type="ChEBI" id="CHEBI:29035"/>
    </cofactor>
</comment>
<keyword evidence="17 20" id="KW-0464">Manganese</keyword>
<dbReference type="Pfam" id="PF00652">
    <property type="entry name" value="Ricin_B_lectin"/>
    <property type="match status" value="1"/>
</dbReference>
<keyword evidence="14 20" id="KW-0472">Membrane</keyword>
<dbReference type="InterPro" id="IPR029044">
    <property type="entry name" value="Nucleotide-diphossugar_trans"/>
</dbReference>
<accession>A0AA39FML8</accession>
<keyword evidence="9" id="KW-0479">Metal-binding</keyword>
<evidence type="ECO:0000256" key="20">
    <source>
        <dbReference type="RuleBase" id="RU361242"/>
    </source>
</evidence>
<dbReference type="PANTHER" id="PTHR11675">
    <property type="entry name" value="N-ACETYLGALACTOSAMINYLTRANSFERASE"/>
    <property type="match status" value="1"/>
</dbReference>
<dbReference type="SUPFAM" id="SSF53448">
    <property type="entry name" value="Nucleotide-diphospho-sugar transferases"/>
    <property type="match status" value="1"/>
</dbReference>
<dbReference type="SUPFAM" id="SSF50370">
    <property type="entry name" value="Ricin B-like lectins"/>
    <property type="match status" value="1"/>
</dbReference>
<dbReference type="GO" id="GO:0030246">
    <property type="term" value="F:carbohydrate binding"/>
    <property type="evidence" value="ECO:0007669"/>
    <property type="project" value="UniProtKB-KW"/>
</dbReference>
<evidence type="ECO:0000256" key="3">
    <source>
        <dbReference type="ARBA" id="ARBA00004922"/>
    </source>
</evidence>
<name>A0AA39FML8_9HYME</name>
<dbReference type="EC" id="2.4.1.-" evidence="20"/>
<gene>
    <name evidence="22" type="ORF">PV328_005510</name>
</gene>
<evidence type="ECO:0000256" key="17">
    <source>
        <dbReference type="ARBA" id="ARBA00023211"/>
    </source>
</evidence>
<organism evidence="22 23">
    <name type="scientific">Microctonus aethiopoides</name>
    <dbReference type="NCBI Taxonomy" id="144406"/>
    <lineage>
        <taxon>Eukaryota</taxon>
        <taxon>Metazoa</taxon>
        <taxon>Ecdysozoa</taxon>
        <taxon>Arthropoda</taxon>
        <taxon>Hexapoda</taxon>
        <taxon>Insecta</taxon>
        <taxon>Pterygota</taxon>
        <taxon>Neoptera</taxon>
        <taxon>Endopterygota</taxon>
        <taxon>Hymenoptera</taxon>
        <taxon>Apocrita</taxon>
        <taxon>Ichneumonoidea</taxon>
        <taxon>Braconidae</taxon>
        <taxon>Euphorinae</taxon>
        <taxon>Microctonus</taxon>
    </lineage>
</organism>
<dbReference type="InterPro" id="IPR045885">
    <property type="entry name" value="GalNAc-T"/>
</dbReference>
<dbReference type="AlphaFoldDB" id="A0AA39FML8"/>
<evidence type="ECO:0000256" key="9">
    <source>
        <dbReference type="ARBA" id="ARBA00022723"/>
    </source>
</evidence>
<evidence type="ECO:0000256" key="7">
    <source>
        <dbReference type="ARBA" id="ARBA00022679"/>
    </source>
</evidence>
<evidence type="ECO:0000256" key="1">
    <source>
        <dbReference type="ARBA" id="ARBA00001936"/>
    </source>
</evidence>
<keyword evidence="12 20" id="KW-1133">Transmembrane helix</keyword>
<comment type="caution">
    <text evidence="22">The sequence shown here is derived from an EMBL/GenBank/DDBJ whole genome shotgun (WGS) entry which is preliminary data.</text>
</comment>
<comment type="subcellular location">
    <subcellularLocation>
        <location evidence="2 20">Golgi apparatus membrane</location>
        <topology evidence="2 20">Single-pass type II membrane protein</topology>
    </subcellularLocation>
</comment>
<dbReference type="FunFam" id="3.90.550.10:FF:000005">
    <property type="entry name" value="Polypeptide N-acetylgalactosaminyltransferase"/>
    <property type="match status" value="1"/>
</dbReference>
<evidence type="ECO:0000256" key="10">
    <source>
        <dbReference type="ARBA" id="ARBA00022734"/>
    </source>
</evidence>
<evidence type="ECO:0000256" key="15">
    <source>
        <dbReference type="ARBA" id="ARBA00023157"/>
    </source>
</evidence>
<evidence type="ECO:0000259" key="21">
    <source>
        <dbReference type="SMART" id="SM00458"/>
    </source>
</evidence>
<evidence type="ECO:0000256" key="6">
    <source>
        <dbReference type="ARBA" id="ARBA00022676"/>
    </source>
</evidence>
<evidence type="ECO:0000256" key="19">
    <source>
        <dbReference type="ARBA" id="ARBA00052209"/>
    </source>
</evidence>
<proteinExistence type="inferred from homology"/>
<keyword evidence="10 20" id="KW-0430">Lectin</keyword>
<dbReference type="Proteomes" id="UP001168990">
    <property type="component" value="Unassembled WGS sequence"/>
</dbReference>
<keyword evidence="13 20" id="KW-0333">Golgi apparatus</keyword>
<comment type="similarity">
    <text evidence="4 20">Belongs to the glycosyltransferase 2 family. GalNAc-T subfamily.</text>
</comment>
<keyword evidence="6 20" id="KW-0328">Glycosyltransferase</keyword>
<comment type="pathway">
    <text evidence="3 20">Protein modification; protein glycosylation.</text>
</comment>
<keyword evidence="15 20" id="KW-1015">Disulfide bond</keyword>
<evidence type="ECO:0000256" key="14">
    <source>
        <dbReference type="ARBA" id="ARBA00023136"/>
    </source>
</evidence>
<keyword evidence="16" id="KW-0325">Glycoprotein</keyword>
<dbReference type="Gene3D" id="3.90.550.10">
    <property type="entry name" value="Spore Coat Polysaccharide Biosynthesis Protein SpsA, Chain A"/>
    <property type="match status" value="1"/>
</dbReference>
<evidence type="ECO:0000256" key="12">
    <source>
        <dbReference type="ARBA" id="ARBA00022989"/>
    </source>
</evidence>
<dbReference type="GO" id="GO:0004653">
    <property type="term" value="F:polypeptide N-acetylgalactosaminyltransferase activity"/>
    <property type="evidence" value="ECO:0007669"/>
    <property type="project" value="UniProtKB-EC"/>
</dbReference>
<feature type="transmembrane region" description="Helical" evidence="20">
    <location>
        <begin position="12"/>
        <end position="32"/>
    </location>
</feature>
<dbReference type="EMBL" id="JAQQBS010000002">
    <property type="protein sequence ID" value="KAK0172160.1"/>
    <property type="molecule type" value="Genomic_DNA"/>
</dbReference>
<comment type="catalytic activity">
    <reaction evidence="18">
        <text>L-threonyl-[protein] + UDP-N-acetyl-alpha-D-galactosamine = a 3-O-[N-acetyl-alpha-D-galactosaminyl]-L-threonyl-[protein] + UDP + H(+)</text>
        <dbReference type="Rhea" id="RHEA:52424"/>
        <dbReference type="Rhea" id="RHEA-COMP:11060"/>
        <dbReference type="Rhea" id="RHEA-COMP:11689"/>
        <dbReference type="ChEBI" id="CHEBI:15378"/>
        <dbReference type="ChEBI" id="CHEBI:30013"/>
        <dbReference type="ChEBI" id="CHEBI:58223"/>
        <dbReference type="ChEBI" id="CHEBI:67138"/>
        <dbReference type="ChEBI" id="CHEBI:87075"/>
        <dbReference type="EC" id="2.4.1.41"/>
    </reaction>
</comment>
<comment type="catalytic activity">
    <reaction evidence="19">
        <text>L-seryl-[protein] + UDP-N-acetyl-alpha-D-galactosamine = a 3-O-[N-acetyl-alpha-D-galactosaminyl]-L-seryl-[protein] + UDP + H(+)</text>
        <dbReference type="Rhea" id="RHEA:23956"/>
        <dbReference type="Rhea" id="RHEA-COMP:9863"/>
        <dbReference type="Rhea" id="RHEA-COMP:12788"/>
        <dbReference type="ChEBI" id="CHEBI:15378"/>
        <dbReference type="ChEBI" id="CHEBI:29999"/>
        <dbReference type="ChEBI" id="CHEBI:53604"/>
        <dbReference type="ChEBI" id="CHEBI:58223"/>
        <dbReference type="ChEBI" id="CHEBI:67138"/>
        <dbReference type="EC" id="2.4.1.41"/>
    </reaction>
</comment>
<feature type="domain" description="Ricin B lectin" evidence="21">
    <location>
        <begin position="487"/>
        <end position="611"/>
    </location>
</feature>
<dbReference type="GO" id="GO:0006493">
    <property type="term" value="P:protein O-linked glycosylation"/>
    <property type="evidence" value="ECO:0007669"/>
    <property type="project" value="TreeGrafter"/>
</dbReference>
<sequence>MFRSKIRIHTCQVILLTSLVWFLVDVMVLMFYSDCIGGSGWGCHDKKQIQITDTYNNIYNNNDNNNNNNNNNINNDNQVHFDELKGTITDNDHRHYAQSELQLWRPAKVIRESKGSPGELGSAVHIGREDEAKQQELFKLNQFNLMASDMISLNRSLKDVRLEGCKSKKYPKYLPNTSIVIVFHNEAWSTLLRTVWSVINRSPKALLREIILVDDASEREHLQQDLEDYVKTLPVPTYVYRTEKRSGLIRARLLGAKHVKGQVITFLDAHCECTEGWLEPLLARIVEDRKTVVCPIIDVISDDTFEYITASDMTWGGFNWKLNFRWYRVAQREMDRRNGDRTAPLQTPTMAGGLFSIDKDYFYEIGSYDEGMDIWGGENLEMSFRVWQCGGTLEISPCSHVGHVFRDKSPYTFPGGVSKIVLHNAARVAEVWMDEWRDFYYAMNPGARSVPVGDVSMRKKLREKLKCKSFRWYLENIYPESPMPLDYYYLGDVKNVEMRNCLDTMGRRTGENVGLSYCHGLGGNQVFAYTKRQQIMSDDMCLDAVSPSSPVKIVRCHGMGGNQAWVYNEETKMIRHTNTGHCLSIPQSGDTTMPVLSSCDASSLGQKWIMKSKFKWQAS</sequence>
<keyword evidence="8 20" id="KW-0812">Transmembrane</keyword>
<dbReference type="PROSITE" id="PS50231">
    <property type="entry name" value="RICIN_B_LECTIN"/>
    <property type="match status" value="1"/>
</dbReference>
<evidence type="ECO:0000256" key="13">
    <source>
        <dbReference type="ARBA" id="ARBA00023034"/>
    </source>
</evidence>
<dbReference type="Gene3D" id="2.80.10.50">
    <property type="match status" value="1"/>
</dbReference>
<evidence type="ECO:0000256" key="2">
    <source>
        <dbReference type="ARBA" id="ARBA00004323"/>
    </source>
</evidence>
<dbReference type="InterPro" id="IPR035992">
    <property type="entry name" value="Ricin_B-like_lectins"/>
</dbReference>
<dbReference type="GO" id="GO:0000139">
    <property type="term" value="C:Golgi membrane"/>
    <property type="evidence" value="ECO:0007669"/>
    <property type="project" value="UniProtKB-SubCell"/>
</dbReference>
<evidence type="ECO:0000256" key="16">
    <source>
        <dbReference type="ARBA" id="ARBA00023180"/>
    </source>
</evidence>
<keyword evidence="7 20" id="KW-0808">Transferase</keyword>
<protein>
    <recommendedName>
        <fullName evidence="5 20">Polypeptide N-acetylgalactosaminyltransferase</fullName>
        <ecNumber evidence="20">2.4.1.-</ecNumber>
    </recommendedName>
    <alternativeName>
        <fullName evidence="20">Protein-UDP acetylgalactosaminyltransferase</fullName>
    </alternativeName>
</protein>
<dbReference type="CDD" id="cd23433">
    <property type="entry name" value="beta-trefoil_Ricin_GALNT1-like"/>
    <property type="match status" value="1"/>
</dbReference>
<evidence type="ECO:0000256" key="18">
    <source>
        <dbReference type="ARBA" id="ARBA00050905"/>
    </source>
</evidence>
<reference evidence="22" key="2">
    <citation type="submission" date="2023-03" db="EMBL/GenBank/DDBJ databases">
        <authorList>
            <person name="Inwood S.N."/>
            <person name="Skelly J.G."/>
            <person name="Guhlin J."/>
            <person name="Harrop T.W.R."/>
            <person name="Goldson S.G."/>
            <person name="Dearden P.K."/>
        </authorList>
    </citation>
    <scope>NUCLEOTIDE SEQUENCE</scope>
    <source>
        <strain evidence="22">Irish</strain>
        <tissue evidence="22">Whole body</tissue>
    </source>
</reference>
<evidence type="ECO:0000313" key="23">
    <source>
        <dbReference type="Proteomes" id="UP001168990"/>
    </source>
</evidence>
<evidence type="ECO:0000256" key="5">
    <source>
        <dbReference type="ARBA" id="ARBA00012644"/>
    </source>
</evidence>
<dbReference type="PANTHER" id="PTHR11675:SF101">
    <property type="entry name" value="POLYPEPTIDE N-ACETYLGALACTOSAMINYLTRANSFERASE 5"/>
    <property type="match status" value="1"/>
</dbReference>